<dbReference type="Proteomes" id="UP000502928">
    <property type="component" value="Chromosome"/>
</dbReference>
<dbReference type="RefSeq" id="WP_166247598.1">
    <property type="nucleotide sequence ID" value="NZ_CP049616.1"/>
</dbReference>
<name>A0A6G7J0B4_9FLAO</name>
<gene>
    <name evidence="2" type="ORF">GVT53_04350</name>
</gene>
<dbReference type="EMBL" id="CP049616">
    <property type="protein sequence ID" value="QII43937.1"/>
    <property type="molecule type" value="Genomic_DNA"/>
</dbReference>
<keyword evidence="3" id="KW-1185">Reference proteome</keyword>
<organism evidence="2 3">
    <name type="scientific">Flagellimonas oceani</name>
    <dbReference type="NCBI Taxonomy" id="2698672"/>
    <lineage>
        <taxon>Bacteria</taxon>
        <taxon>Pseudomonadati</taxon>
        <taxon>Bacteroidota</taxon>
        <taxon>Flavobacteriia</taxon>
        <taxon>Flavobacteriales</taxon>
        <taxon>Flavobacteriaceae</taxon>
        <taxon>Flagellimonas</taxon>
    </lineage>
</organism>
<dbReference type="Pfam" id="PF13372">
    <property type="entry name" value="Alginate_exp"/>
    <property type="match status" value="1"/>
</dbReference>
<dbReference type="AlphaFoldDB" id="A0A6G7J0B4"/>
<evidence type="ECO:0000259" key="1">
    <source>
        <dbReference type="Pfam" id="PF13372"/>
    </source>
</evidence>
<evidence type="ECO:0000313" key="3">
    <source>
        <dbReference type="Proteomes" id="UP000502928"/>
    </source>
</evidence>
<accession>A0A6G7J0B4</accession>
<evidence type="ECO:0000313" key="2">
    <source>
        <dbReference type="EMBL" id="QII43937.1"/>
    </source>
</evidence>
<dbReference type="InterPro" id="IPR025388">
    <property type="entry name" value="Alginate_export_dom"/>
</dbReference>
<reference evidence="2 3" key="1">
    <citation type="submission" date="2020-02" db="EMBL/GenBank/DDBJ databases">
        <title>Complete genome of Muricauda sp. 501str8.</title>
        <authorList>
            <person name="Dong B."/>
            <person name="Zhu S."/>
            <person name="Yang J."/>
            <person name="Chen J."/>
        </authorList>
    </citation>
    <scope>NUCLEOTIDE SEQUENCE [LARGE SCALE GENOMIC DNA]</scope>
    <source>
        <strain evidence="2 3">501str8</strain>
    </source>
</reference>
<protein>
    <submittedName>
        <fullName evidence="2">Alginate export family protein</fullName>
    </submittedName>
</protein>
<dbReference type="KEGG" id="mut:GVT53_04350"/>
<dbReference type="Gene3D" id="2.40.160.100">
    <property type="match status" value="1"/>
</dbReference>
<proteinExistence type="predicted"/>
<feature type="domain" description="Alginate export" evidence="1">
    <location>
        <begin position="32"/>
        <end position="408"/>
    </location>
</feature>
<sequence length="426" mass="48707">MRFNEDYSALEKDSLGNWYHRLKYKSIGKKAYVSFGGDFRVQYLLMDNEGWNPDLRDDDGFMLTRWLLHADLHLSGNVRVYAELQSALANSRDILLPVEENPLKLHQLFIDYQPFSEIAITFRLGRQEVSYGSTRLISLRDSPNTRRSFDGIKAIYNGGDIKTDMFYLHAVVDKVGIFDDTSSPDLRLWGIFSDMATAKKELHFNFYYLGFYNNNALFYDGAGMEKRHTLAARIFKDRGSWWYDLEGGYQFGSIDSRSISAWSIALATSYHFKSIKYTPEIGIKADLISGDKDNMDNSQQTLNTMFGPGAYFGMAAAIAPSNLMDIHPNVKLFLSEKTMFACDYAFLWRYSTGEGIYRPNMTPFFERNDASSRYIGSQVSGVFSYRANKHVSLLMGMSWFDSGAYLKEVSTGENIVFGFVVAQFKF</sequence>
<dbReference type="InterPro" id="IPR053728">
    <property type="entry name" value="Alginate_Permeability_Chnl"/>
</dbReference>